<evidence type="ECO:0000256" key="2">
    <source>
        <dbReference type="PROSITE-ProRule" id="PRU00176"/>
    </source>
</evidence>
<feature type="domain" description="RRM" evidence="4">
    <location>
        <begin position="46"/>
        <end position="123"/>
    </location>
</feature>
<dbReference type="AlphaFoldDB" id="A0A5A8C3L5"/>
<evidence type="ECO:0000313" key="6">
    <source>
        <dbReference type="EMBL" id="KAA0161293.1"/>
    </source>
</evidence>
<dbReference type="InterPro" id="IPR035979">
    <property type="entry name" value="RBD_domain_sf"/>
</dbReference>
<dbReference type="EMBL" id="VLTL01000284">
    <property type="protein sequence ID" value="KAA0147385.1"/>
    <property type="molecule type" value="Genomic_DNA"/>
</dbReference>
<feature type="domain" description="RRM" evidence="4">
    <location>
        <begin position="367"/>
        <end position="437"/>
    </location>
</feature>
<proteinExistence type="predicted"/>
<dbReference type="PROSITE" id="PS50102">
    <property type="entry name" value="RRM"/>
    <property type="match status" value="4"/>
</dbReference>
<evidence type="ECO:0000256" key="3">
    <source>
        <dbReference type="SAM" id="MobiDB-lite"/>
    </source>
</evidence>
<feature type="region of interest" description="Disordered" evidence="3">
    <location>
        <begin position="227"/>
        <end position="256"/>
    </location>
</feature>
<dbReference type="Proteomes" id="UP000325113">
    <property type="component" value="Unassembled WGS sequence"/>
</dbReference>
<dbReference type="GO" id="GO:0005634">
    <property type="term" value="C:nucleus"/>
    <property type="evidence" value="ECO:0007669"/>
    <property type="project" value="TreeGrafter"/>
</dbReference>
<organism evidence="5 7">
    <name type="scientific">Cafeteria roenbergensis</name>
    <name type="common">Marine flagellate</name>
    <dbReference type="NCBI Taxonomy" id="33653"/>
    <lineage>
        <taxon>Eukaryota</taxon>
        <taxon>Sar</taxon>
        <taxon>Stramenopiles</taxon>
        <taxon>Bigyra</taxon>
        <taxon>Opalozoa</taxon>
        <taxon>Bicosoecida</taxon>
        <taxon>Cafeteriaceae</taxon>
        <taxon>Cafeteria</taxon>
    </lineage>
</organism>
<dbReference type="SMART" id="SM00360">
    <property type="entry name" value="RRM"/>
    <property type="match status" value="4"/>
</dbReference>
<feature type="compositionally biased region" description="Low complexity" evidence="3">
    <location>
        <begin position="233"/>
        <end position="249"/>
    </location>
</feature>
<name>A0A5A8C3L5_CAFRO</name>
<feature type="region of interest" description="Disordered" evidence="3">
    <location>
        <begin position="128"/>
        <end position="147"/>
    </location>
</feature>
<evidence type="ECO:0000313" key="8">
    <source>
        <dbReference type="Proteomes" id="UP000325113"/>
    </source>
</evidence>
<dbReference type="GO" id="GO:0003729">
    <property type="term" value="F:mRNA binding"/>
    <property type="evidence" value="ECO:0007669"/>
    <property type="project" value="TreeGrafter"/>
</dbReference>
<dbReference type="InterPro" id="IPR050374">
    <property type="entry name" value="RRT5_SRSF_SR"/>
</dbReference>
<evidence type="ECO:0000256" key="1">
    <source>
        <dbReference type="ARBA" id="ARBA00022884"/>
    </source>
</evidence>
<dbReference type="PANTHER" id="PTHR23003">
    <property type="entry name" value="RNA RECOGNITION MOTIF RRM DOMAIN CONTAINING PROTEIN"/>
    <property type="match status" value="1"/>
</dbReference>
<comment type="caution">
    <text evidence="5">The sequence shown here is derived from an EMBL/GenBank/DDBJ whole genome shotgun (WGS) entry which is preliminary data.</text>
</comment>
<keyword evidence="1 2" id="KW-0694">RNA-binding</keyword>
<dbReference type="GO" id="GO:0005737">
    <property type="term" value="C:cytoplasm"/>
    <property type="evidence" value="ECO:0007669"/>
    <property type="project" value="TreeGrafter"/>
</dbReference>
<reference evidence="7 8" key="1">
    <citation type="submission" date="2019-07" db="EMBL/GenBank/DDBJ databases">
        <title>Genomes of Cafeteria roenbergensis.</title>
        <authorList>
            <person name="Fischer M.G."/>
            <person name="Hackl T."/>
            <person name="Roman M."/>
        </authorList>
    </citation>
    <scope>NUCLEOTIDE SEQUENCE [LARGE SCALE GENOMIC DNA]</scope>
    <source>
        <strain evidence="6 8">Cflag</strain>
        <strain evidence="5 7">RCC970-E3</strain>
    </source>
</reference>
<dbReference type="InterPro" id="IPR012677">
    <property type="entry name" value="Nucleotide-bd_a/b_plait_sf"/>
</dbReference>
<dbReference type="CDD" id="cd00590">
    <property type="entry name" value="RRM_SF"/>
    <property type="match status" value="1"/>
</dbReference>
<dbReference type="EMBL" id="VLTM01000037">
    <property type="protein sequence ID" value="KAA0161293.1"/>
    <property type="molecule type" value="Genomic_DNA"/>
</dbReference>
<dbReference type="GO" id="GO:1990904">
    <property type="term" value="C:ribonucleoprotein complex"/>
    <property type="evidence" value="ECO:0007669"/>
    <property type="project" value="TreeGrafter"/>
</dbReference>
<evidence type="ECO:0000259" key="4">
    <source>
        <dbReference type="PROSITE" id="PS50102"/>
    </source>
</evidence>
<gene>
    <name evidence="5" type="ORF">FNF28_07574</name>
    <name evidence="6" type="ORF">FNF31_03907</name>
</gene>
<sequence>MAAGMDVDSRMDMSLESISTRRSASGRPAKARSSRMAGDSGGSSTTRVFVGNLSWSTTWQALKDHMSSVGTVTRSDVLTRSDGKSSGGAIVEFADPASARRAIDELTDTSLDGRDIFVREDREGPAGVRKLGAPAAAPAPRPGGITGRNPRLFVGNLSWDVSWQDLKDHFKSVGPVAHADVLKLPSGRSKGCGIVEFSSADDAARAVATMHDSMLKGRPLLVREDRESREYKAATGGASAAASSGAPAPRGGGGGGGGGRVPVYFGNLAWSVDWRGLKDFAKRAGYPVSDANVMSGSDGRSRGFGVVSFDNMGEANAAIARLNGTELDGRAVEVRLDRGAAPGGAAAAAAPARDFAPRAGAPGGVGCRVRLDNLPPDFAWQEVKDTLRQLGCSLACRTEAAHGTGFATFDNPADAAFAATFDGADVNGRIVGIRIVG</sequence>
<dbReference type="PANTHER" id="PTHR23003:SF3">
    <property type="entry name" value="FI21236P1-RELATED"/>
    <property type="match status" value="1"/>
</dbReference>
<dbReference type="InterPro" id="IPR000504">
    <property type="entry name" value="RRM_dom"/>
</dbReference>
<feature type="domain" description="RRM" evidence="4">
    <location>
        <begin position="150"/>
        <end position="227"/>
    </location>
</feature>
<dbReference type="SUPFAM" id="SSF54928">
    <property type="entry name" value="RNA-binding domain, RBD"/>
    <property type="match status" value="3"/>
</dbReference>
<dbReference type="Gene3D" id="3.30.70.330">
    <property type="match status" value="4"/>
</dbReference>
<accession>A0A5A8C3L5</accession>
<feature type="region of interest" description="Disordered" evidence="3">
    <location>
        <begin position="1"/>
        <end position="44"/>
    </location>
</feature>
<dbReference type="Pfam" id="PF00076">
    <property type="entry name" value="RRM_1"/>
    <property type="match status" value="4"/>
</dbReference>
<feature type="domain" description="RRM" evidence="4">
    <location>
        <begin position="261"/>
        <end position="339"/>
    </location>
</feature>
<dbReference type="Proteomes" id="UP000324907">
    <property type="component" value="Unassembled WGS sequence"/>
</dbReference>
<protein>
    <recommendedName>
        <fullName evidence="4">RRM domain-containing protein</fullName>
    </recommendedName>
</protein>
<evidence type="ECO:0000313" key="5">
    <source>
        <dbReference type="EMBL" id="KAA0147385.1"/>
    </source>
</evidence>
<evidence type="ECO:0000313" key="7">
    <source>
        <dbReference type="Proteomes" id="UP000324907"/>
    </source>
</evidence>